<organism evidence="4 5">
    <name type="scientific">Corynebacterium endometrii</name>
    <dbReference type="NCBI Taxonomy" id="2488819"/>
    <lineage>
        <taxon>Bacteria</taxon>
        <taxon>Bacillati</taxon>
        <taxon>Actinomycetota</taxon>
        <taxon>Actinomycetes</taxon>
        <taxon>Mycobacteriales</taxon>
        <taxon>Corynebacteriaceae</taxon>
        <taxon>Corynebacterium</taxon>
    </lineage>
</organism>
<keyword evidence="5" id="KW-1185">Reference proteome</keyword>
<dbReference type="Proteomes" id="UP000296352">
    <property type="component" value="Chromosome"/>
</dbReference>
<gene>
    <name evidence="4" type="ORF">CENDO_08635</name>
</gene>
<reference evidence="4 5" key="1">
    <citation type="submission" date="2019-04" db="EMBL/GenBank/DDBJ databases">
        <title>Corynebacterium endometrii sp. nov., isolated from the uterus of a cow with endometritis.</title>
        <authorList>
            <person name="Ballas P."/>
            <person name="Ruckert C."/>
            <person name="Wagener K."/>
            <person name="Drillich M."/>
            <person name="Kaempfer P."/>
            <person name="Busse H.-J."/>
            <person name="Ehling-Schulz M."/>
        </authorList>
    </citation>
    <scope>NUCLEOTIDE SEQUENCE [LARGE SCALE GENOMIC DNA]</scope>
    <source>
        <strain evidence="4 5">LMM-1653</strain>
    </source>
</reference>
<dbReference type="KEGG" id="cee:CENDO_08635"/>
<dbReference type="EMBL" id="CP039247">
    <property type="protein sequence ID" value="QCB28997.1"/>
    <property type="molecule type" value="Genomic_DNA"/>
</dbReference>
<dbReference type="Pfam" id="PF22515">
    <property type="entry name" value="DUF6996"/>
    <property type="match status" value="1"/>
</dbReference>
<feature type="domain" description="DUF6996" evidence="1">
    <location>
        <begin position="27"/>
        <end position="97"/>
    </location>
</feature>
<dbReference type="REBASE" id="307303">
    <property type="entry name" value="Csp1653ORF8630P"/>
</dbReference>
<dbReference type="Pfam" id="PF23871">
    <property type="entry name" value="DUF7226"/>
    <property type="match status" value="1"/>
</dbReference>
<feature type="domain" description="DUF6997" evidence="2">
    <location>
        <begin position="98"/>
        <end position="265"/>
    </location>
</feature>
<accession>A0A4P7QJN1</accession>
<evidence type="ECO:0000259" key="1">
    <source>
        <dbReference type="Pfam" id="PF22515"/>
    </source>
</evidence>
<dbReference type="InterPro" id="IPR055650">
    <property type="entry name" value="DUF7226"/>
</dbReference>
<feature type="domain" description="DUF7226" evidence="3">
    <location>
        <begin position="303"/>
        <end position="443"/>
    </location>
</feature>
<evidence type="ECO:0000259" key="2">
    <source>
        <dbReference type="Pfam" id="PF22518"/>
    </source>
</evidence>
<name>A0A4P7QJN1_9CORY</name>
<dbReference type="InterPro" id="IPR054266">
    <property type="entry name" value="DUF6997"/>
</dbReference>
<dbReference type="Pfam" id="PF22518">
    <property type="entry name" value="DUF6997"/>
    <property type="match status" value="1"/>
</dbReference>
<sequence>MSFNPDSDEAAKLRAAFGAPAELGVNDYGWLRVFARQEYSDALKRDGHFVITAKELKRLSGREPRLMAKHDWSEARPWIFKKLGLSMLAVRRDTYLVGRFNLYAGFPDLTGPVRERSTPEGIESLDFGAITSEATALNAAGIAGIFEDFLGCGRLQATVSGRMSSGTIPLKMGTLDVNVERAQMEIDAGLESPELLCLVEAKNSINDDFNIRQLYYPWARFQAQMSKPVVPVYLVYSNGVFHLYRFEFRDAADPRSIHFVDGARYALTPNLLDEAALREILETTAPGPEPEGVPFPQADSFERVINLCELAAEAPLTMDDIWSHYGFVERQARYYSDAAKYLGFMARTEDGAFTLTDAGRAVFERPDRNARNRGIITALASRATFHTVLRESLAAGTLAGKDAVFAAMTAAQVRGSRGKAVGDSTRLRRAGTARAWAEWAWRTVHEQQLDMP</sequence>
<protein>
    <submittedName>
        <fullName evidence="4">Uncharacterized protein</fullName>
    </submittedName>
</protein>
<evidence type="ECO:0000313" key="5">
    <source>
        <dbReference type="Proteomes" id="UP000296352"/>
    </source>
</evidence>
<dbReference type="InterPro" id="IPR054265">
    <property type="entry name" value="DUF6996"/>
</dbReference>
<dbReference type="RefSeq" id="WP_246014248.1">
    <property type="nucleotide sequence ID" value="NZ_CP039247.1"/>
</dbReference>
<evidence type="ECO:0000313" key="4">
    <source>
        <dbReference type="EMBL" id="QCB28997.1"/>
    </source>
</evidence>
<dbReference type="AlphaFoldDB" id="A0A4P7QJN1"/>
<proteinExistence type="predicted"/>
<evidence type="ECO:0000259" key="3">
    <source>
        <dbReference type="Pfam" id="PF23871"/>
    </source>
</evidence>